<dbReference type="Proteomes" id="UP000809337">
    <property type="component" value="Unassembled WGS sequence"/>
</dbReference>
<comment type="caution">
    <text evidence="1">The sequence shown here is derived from an EMBL/GenBank/DDBJ whole genome shotgun (WGS) entry which is preliminary data.</text>
</comment>
<organism evidence="1 2">
    <name type="scientific">Pseudosulfitobacter pseudonitzschiae</name>
    <dbReference type="NCBI Taxonomy" id="1402135"/>
    <lineage>
        <taxon>Bacteria</taxon>
        <taxon>Pseudomonadati</taxon>
        <taxon>Pseudomonadota</taxon>
        <taxon>Alphaproteobacteria</taxon>
        <taxon>Rhodobacterales</taxon>
        <taxon>Roseobacteraceae</taxon>
        <taxon>Pseudosulfitobacter</taxon>
    </lineage>
</organism>
<name>A0A9Q2NTB8_9RHOB</name>
<reference evidence="1" key="1">
    <citation type="submission" date="2021-01" db="EMBL/GenBank/DDBJ databases">
        <title>Diatom-associated Roseobacters Show Island Model of Population Structure.</title>
        <authorList>
            <person name="Qu L."/>
            <person name="Feng X."/>
            <person name="Chen Y."/>
            <person name="Li L."/>
            <person name="Wang X."/>
            <person name="Hu Z."/>
            <person name="Wang H."/>
            <person name="Luo H."/>
        </authorList>
    </citation>
    <scope>NUCLEOTIDE SEQUENCE</scope>
    <source>
        <strain evidence="1">SM26-45</strain>
    </source>
</reference>
<proteinExistence type="predicted"/>
<dbReference type="EMBL" id="JAFBWN010000064">
    <property type="protein sequence ID" value="MBM2357755.1"/>
    <property type="molecule type" value="Genomic_DNA"/>
</dbReference>
<evidence type="ECO:0000313" key="1">
    <source>
        <dbReference type="EMBL" id="MBM2357755.1"/>
    </source>
</evidence>
<dbReference type="RefSeq" id="WP_231036670.1">
    <property type="nucleotide sequence ID" value="NZ_JAJNGX010000062.1"/>
</dbReference>
<protein>
    <submittedName>
        <fullName evidence="1">Uncharacterized protein</fullName>
    </submittedName>
</protein>
<dbReference type="AlphaFoldDB" id="A0A9Q2NTB8"/>
<sequence length="157" mass="17984">MELQNAAIRLVDADSHQQFISSSHRTSRLTDAEVAFLSVELTDLNVEFGVMRNEAIRSVEDLHVGDEIRLEDRQQQFAANSSHCRRDRQCDSDHVRLISKLATRARAHQVQLMAENGVLVEAYLITPIGKARTQPYMLFPRQFRPGERYCMIDVSEV</sequence>
<gene>
    <name evidence="1" type="ORF">JQX14_24830</name>
</gene>
<accession>A0A9Q2NTB8</accession>
<evidence type="ECO:0000313" key="2">
    <source>
        <dbReference type="Proteomes" id="UP000809337"/>
    </source>
</evidence>